<evidence type="ECO:0000256" key="10">
    <source>
        <dbReference type="PROSITE-ProRule" id="PRU00042"/>
    </source>
</evidence>
<evidence type="ECO:0000313" key="12">
    <source>
        <dbReference type="EMBL" id="NWR82058.1"/>
    </source>
</evidence>
<comment type="caution">
    <text evidence="12">The sequence shown here is derived from an EMBL/GenBank/DDBJ whole genome shotgun (WGS) entry which is preliminary data.</text>
</comment>
<keyword evidence="6" id="KW-0862">Zinc</keyword>
<reference evidence="12 13" key="1">
    <citation type="submission" date="2019-09" db="EMBL/GenBank/DDBJ databases">
        <title>Bird 10,000 Genomes (B10K) Project - Family phase.</title>
        <authorList>
            <person name="Zhang G."/>
        </authorList>
    </citation>
    <scope>NUCLEOTIDE SEQUENCE [LARGE SCALE GENOMIC DNA]</scope>
    <source>
        <strain evidence="12">B10K-DU-017-25</strain>
        <tissue evidence="12">Mixed tissue sample</tissue>
    </source>
</reference>
<keyword evidence="13" id="KW-1185">Reference proteome</keyword>
<dbReference type="GO" id="GO:0000978">
    <property type="term" value="F:RNA polymerase II cis-regulatory region sequence-specific DNA binding"/>
    <property type="evidence" value="ECO:0007669"/>
    <property type="project" value="TreeGrafter"/>
</dbReference>
<keyword evidence="3" id="KW-0479">Metal-binding</keyword>
<proteinExistence type="inferred from homology"/>
<evidence type="ECO:0000256" key="3">
    <source>
        <dbReference type="ARBA" id="ARBA00022723"/>
    </source>
</evidence>
<evidence type="ECO:0000313" key="13">
    <source>
        <dbReference type="Proteomes" id="UP000517892"/>
    </source>
</evidence>
<comment type="subcellular location">
    <subcellularLocation>
        <location evidence="1">Nucleus</location>
    </subcellularLocation>
</comment>
<dbReference type="SUPFAM" id="SSF57667">
    <property type="entry name" value="beta-beta-alpha zinc fingers"/>
    <property type="match status" value="2"/>
</dbReference>
<dbReference type="PROSITE" id="PS00028">
    <property type="entry name" value="ZINC_FINGER_C2H2_1"/>
    <property type="match status" value="1"/>
</dbReference>
<feature type="domain" description="C2H2-type" evidence="11">
    <location>
        <begin position="2"/>
        <end position="29"/>
    </location>
</feature>
<dbReference type="PANTHER" id="PTHR23226">
    <property type="entry name" value="ZINC FINGER AND SCAN DOMAIN-CONTAINING"/>
    <property type="match status" value="1"/>
</dbReference>
<dbReference type="GO" id="GO:0008270">
    <property type="term" value="F:zinc ion binding"/>
    <property type="evidence" value="ECO:0007669"/>
    <property type="project" value="UniProtKB-KW"/>
</dbReference>
<feature type="non-terminal residue" evidence="12">
    <location>
        <position position="1"/>
    </location>
</feature>
<dbReference type="Gene3D" id="3.30.160.60">
    <property type="entry name" value="Classic Zinc Finger"/>
    <property type="match status" value="3"/>
</dbReference>
<keyword evidence="9" id="KW-0539">Nucleus</keyword>
<protein>
    <submittedName>
        <fullName evidence="12">ZN629 protein</fullName>
    </submittedName>
</protein>
<evidence type="ECO:0000259" key="11">
    <source>
        <dbReference type="PROSITE" id="PS50157"/>
    </source>
</evidence>
<keyword evidence="7" id="KW-0805">Transcription regulation</keyword>
<accession>A0A7K5AHA0</accession>
<dbReference type="GO" id="GO:0005634">
    <property type="term" value="C:nucleus"/>
    <property type="evidence" value="ECO:0007669"/>
    <property type="project" value="UniProtKB-SubCell"/>
</dbReference>
<evidence type="ECO:0000256" key="5">
    <source>
        <dbReference type="ARBA" id="ARBA00022771"/>
    </source>
</evidence>
<keyword evidence="8" id="KW-0804">Transcription</keyword>
<dbReference type="Proteomes" id="UP000517892">
    <property type="component" value="Unassembled WGS sequence"/>
</dbReference>
<dbReference type="FunFam" id="3.30.160.60:FF:000056">
    <property type="entry name" value="Zinc finger and SCAN domain-containing 20"/>
    <property type="match status" value="1"/>
</dbReference>
<dbReference type="FunFam" id="3.30.160.60:FF:000355">
    <property type="entry name" value="zinc finger and SCAN domain-containing protein 20 isoform X1"/>
    <property type="match status" value="1"/>
</dbReference>
<dbReference type="PROSITE" id="PS50157">
    <property type="entry name" value="ZINC_FINGER_C2H2_2"/>
    <property type="match status" value="2"/>
</dbReference>
<name>A0A7K5AHA0_9AVES</name>
<evidence type="ECO:0000256" key="4">
    <source>
        <dbReference type="ARBA" id="ARBA00022737"/>
    </source>
</evidence>
<dbReference type="InterPro" id="IPR036236">
    <property type="entry name" value="Znf_C2H2_sf"/>
</dbReference>
<gene>
    <name evidence="12" type="primary">Znf629_1</name>
    <name evidence="12" type="ORF">CENUNI_R08783</name>
</gene>
<dbReference type="Pfam" id="PF00096">
    <property type="entry name" value="zf-C2H2"/>
    <property type="match status" value="2"/>
</dbReference>
<dbReference type="EMBL" id="VYZI01002712">
    <property type="protein sequence ID" value="NWR82058.1"/>
    <property type="molecule type" value="Genomic_DNA"/>
</dbReference>
<evidence type="ECO:0000256" key="7">
    <source>
        <dbReference type="ARBA" id="ARBA00023015"/>
    </source>
</evidence>
<dbReference type="OrthoDB" id="9439903at2759"/>
<dbReference type="SMART" id="SM00355">
    <property type="entry name" value="ZnF_C2H2"/>
    <property type="match status" value="2"/>
</dbReference>
<comment type="similarity">
    <text evidence="2">Belongs to the krueppel C2H2-type zinc-finger protein family.</text>
</comment>
<dbReference type="InterPro" id="IPR013087">
    <property type="entry name" value="Znf_C2H2_type"/>
</dbReference>
<keyword evidence="5 10" id="KW-0863">Zinc-finger</keyword>
<evidence type="ECO:0000256" key="9">
    <source>
        <dbReference type="ARBA" id="ARBA00023242"/>
    </source>
</evidence>
<dbReference type="GO" id="GO:0000981">
    <property type="term" value="F:DNA-binding transcription factor activity, RNA polymerase II-specific"/>
    <property type="evidence" value="ECO:0007669"/>
    <property type="project" value="TreeGrafter"/>
</dbReference>
<evidence type="ECO:0000256" key="8">
    <source>
        <dbReference type="ARBA" id="ARBA00023163"/>
    </source>
</evidence>
<feature type="non-terminal residue" evidence="12">
    <location>
        <position position="76"/>
    </location>
</feature>
<feature type="domain" description="C2H2-type" evidence="11">
    <location>
        <begin position="56"/>
        <end position="76"/>
    </location>
</feature>
<organism evidence="12 13">
    <name type="scientific">Centropus unirufus</name>
    <dbReference type="NCBI Taxonomy" id="1118519"/>
    <lineage>
        <taxon>Eukaryota</taxon>
        <taxon>Metazoa</taxon>
        <taxon>Chordata</taxon>
        <taxon>Craniata</taxon>
        <taxon>Vertebrata</taxon>
        <taxon>Euteleostomi</taxon>
        <taxon>Archelosauria</taxon>
        <taxon>Archosauria</taxon>
        <taxon>Dinosauria</taxon>
        <taxon>Saurischia</taxon>
        <taxon>Theropoda</taxon>
        <taxon>Coelurosauria</taxon>
        <taxon>Aves</taxon>
        <taxon>Neognathae</taxon>
        <taxon>Neoaves</taxon>
        <taxon>Otidimorphae</taxon>
        <taxon>Cuculiformes</taxon>
        <taxon>Centropidae</taxon>
        <taxon>Centropus</taxon>
    </lineage>
</organism>
<sequence>PYKCGECGKSFKQSSAFLKHQRIHGEEKAFRGPGCGKSFLEGLELRSHQGGGEDPYKCWECGKSFKQSSAFLKHQR</sequence>
<dbReference type="PANTHER" id="PTHR23226:SF416">
    <property type="entry name" value="FI01424P"/>
    <property type="match status" value="1"/>
</dbReference>
<evidence type="ECO:0000256" key="6">
    <source>
        <dbReference type="ARBA" id="ARBA00022833"/>
    </source>
</evidence>
<evidence type="ECO:0000256" key="1">
    <source>
        <dbReference type="ARBA" id="ARBA00004123"/>
    </source>
</evidence>
<keyword evidence="4" id="KW-0677">Repeat</keyword>
<dbReference type="AlphaFoldDB" id="A0A7K5AHA0"/>
<evidence type="ECO:0000256" key="2">
    <source>
        <dbReference type="ARBA" id="ARBA00006991"/>
    </source>
</evidence>